<dbReference type="InterPro" id="IPR043136">
    <property type="entry name" value="B30.2/SPRY_sf"/>
</dbReference>
<dbReference type="SUPFAM" id="SSF49899">
    <property type="entry name" value="Concanavalin A-like lectins/glucanases"/>
    <property type="match status" value="1"/>
</dbReference>
<accession>A0A9W9ZZ61</accession>
<name>A0A9W9ZZ61_9CNID</name>
<dbReference type="Gene3D" id="2.60.120.920">
    <property type="match status" value="1"/>
</dbReference>
<feature type="compositionally biased region" description="Polar residues" evidence="1">
    <location>
        <begin position="247"/>
        <end position="270"/>
    </location>
</feature>
<keyword evidence="3" id="KW-1185">Reference proteome</keyword>
<evidence type="ECO:0000256" key="1">
    <source>
        <dbReference type="SAM" id="MobiDB-lite"/>
    </source>
</evidence>
<dbReference type="OrthoDB" id="25503at2759"/>
<dbReference type="Proteomes" id="UP001163046">
    <property type="component" value="Unassembled WGS sequence"/>
</dbReference>
<evidence type="ECO:0000313" key="2">
    <source>
        <dbReference type="EMBL" id="KAJ7390558.1"/>
    </source>
</evidence>
<gene>
    <name evidence="2" type="ORF">OS493_024596</name>
</gene>
<feature type="region of interest" description="Disordered" evidence="1">
    <location>
        <begin position="247"/>
        <end position="274"/>
    </location>
</feature>
<organism evidence="2 3">
    <name type="scientific">Desmophyllum pertusum</name>
    <dbReference type="NCBI Taxonomy" id="174260"/>
    <lineage>
        <taxon>Eukaryota</taxon>
        <taxon>Metazoa</taxon>
        <taxon>Cnidaria</taxon>
        <taxon>Anthozoa</taxon>
        <taxon>Hexacorallia</taxon>
        <taxon>Scleractinia</taxon>
        <taxon>Caryophylliina</taxon>
        <taxon>Caryophylliidae</taxon>
        <taxon>Desmophyllum</taxon>
    </lineage>
</organism>
<evidence type="ECO:0000313" key="3">
    <source>
        <dbReference type="Proteomes" id="UP001163046"/>
    </source>
</evidence>
<reference evidence="2" key="1">
    <citation type="submission" date="2023-01" db="EMBL/GenBank/DDBJ databases">
        <title>Genome assembly of the deep-sea coral Lophelia pertusa.</title>
        <authorList>
            <person name="Herrera S."/>
            <person name="Cordes E."/>
        </authorList>
    </citation>
    <scope>NUCLEOTIDE SEQUENCE</scope>
    <source>
        <strain evidence="2">USNM1676648</strain>
        <tissue evidence="2">Polyp</tissue>
    </source>
</reference>
<sequence>MGTVVAMLPRRVNRCDPTEVSTLLIQWMFLKALDEVVENLYRTYFATYGNAFPLTEDRKLDRVLQETHRSRQMTNQIALRTFLGDGYDQGVLPTGKEAWQSMGIRIEGCLLTCEGAEACPTCKNDPTDYHGARYLTPFSPEYPHFEVLIQESGEKRLLGVGVVWEDHGCHVMPGWQYGCVGYHVDDGNIFDASNEIVKNEIEDAMAYRGDLIGCTVKFDLAAEEGRVLVEFYLNGKQITQGEISISTPKQGTTMNTSDGSNRANSCTVEGNSEEEQEMKMSALFGLDEMSENFQDNFRNVDKEIVDIHRELDLAGQEYLLLESQIFTQFNLITNLILHKRSATPIYLEMDSHGLTRRHLASPSELEPQSCDGVQLWNSELLIKIKEKVNRLGNNTSESFASVFEKLRDVKEDGKRHSHELNELRKHVKRKFKGLWDLIEVHTKCSDKNKEEK</sequence>
<protein>
    <submittedName>
        <fullName evidence="2">Uncharacterized protein</fullName>
    </submittedName>
</protein>
<dbReference type="EMBL" id="MU825415">
    <property type="protein sequence ID" value="KAJ7390558.1"/>
    <property type="molecule type" value="Genomic_DNA"/>
</dbReference>
<comment type="caution">
    <text evidence="2">The sequence shown here is derived from an EMBL/GenBank/DDBJ whole genome shotgun (WGS) entry which is preliminary data.</text>
</comment>
<proteinExistence type="predicted"/>
<dbReference type="InterPro" id="IPR013320">
    <property type="entry name" value="ConA-like_dom_sf"/>
</dbReference>
<dbReference type="AlphaFoldDB" id="A0A9W9ZZ61"/>